<dbReference type="EMBL" id="CP116805">
    <property type="protein sequence ID" value="WCL55759.1"/>
    <property type="molecule type" value="Genomic_DNA"/>
</dbReference>
<dbReference type="KEGG" id="gso:PH603_08320"/>
<evidence type="ECO:0000256" key="2">
    <source>
        <dbReference type="ARBA" id="ARBA00023315"/>
    </source>
</evidence>
<sequence>MTLNELHVRPVKDSDADGLIKLVDGCFSEYPGCHIDLEDLDTDLLAWETYLRAKDGEGFVVEEQGKVVASVGYVPLGHEVFEIRRLYVDAALRGSGIAQALIQLVENRIKGRGGVTAECWSDTRFERAHRFYEREGYARLPETRDLHDVSNTTEYQFRKSL</sequence>
<name>A0AAE9XT11_9PROT</name>
<dbReference type="InterPro" id="IPR000182">
    <property type="entry name" value="GNAT_dom"/>
</dbReference>
<dbReference type="InterPro" id="IPR050832">
    <property type="entry name" value="Bact_Acetyltransf"/>
</dbReference>
<reference evidence="4" key="1">
    <citation type="submission" date="2023-01" db="EMBL/GenBank/DDBJ databases">
        <title>The genome sequence of Kordiimonadaceae bacterium 6D33.</title>
        <authorList>
            <person name="Liu Y."/>
        </authorList>
    </citation>
    <scope>NUCLEOTIDE SEQUENCE</scope>
    <source>
        <strain evidence="4">6D33</strain>
    </source>
</reference>
<keyword evidence="5" id="KW-1185">Reference proteome</keyword>
<proteinExistence type="predicted"/>
<dbReference type="SUPFAM" id="SSF55729">
    <property type="entry name" value="Acyl-CoA N-acyltransferases (Nat)"/>
    <property type="match status" value="1"/>
</dbReference>
<keyword evidence="1" id="KW-0808">Transferase</keyword>
<gene>
    <name evidence="4" type="ORF">PH603_08320</name>
</gene>
<protein>
    <submittedName>
        <fullName evidence="4">GNAT family N-acetyltransferase</fullName>
    </submittedName>
</protein>
<dbReference type="InterPro" id="IPR016181">
    <property type="entry name" value="Acyl_CoA_acyltransferase"/>
</dbReference>
<evidence type="ECO:0000259" key="3">
    <source>
        <dbReference type="PROSITE" id="PS51186"/>
    </source>
</evidence>
<evidence type="ECO:0000313" key="5">
    <source>
        <dbReference type="Proteomes" id="UP001217500"/>
    </source>
</evidence>
<feature type="domain" description="N-acetyltransferase" evidence="3">
    <location>
        <begin position="6"/>
        <end position="161"/>
    </location>
</feature>
<dbReference type="GO" id="GO:0016747">
    <property type="term" value="F:acyltransferase activity, transferring groups other than amino-acyl groups"/>
    <property type="evidence" value="ECO:0007669"/>
    <property type="project" value="InterPro"/>
</dbReference>
<keyword evidence="2" id="KW-0012">Acyltransferase</keyword>
<dbReference type="Gene3D" id="3.40.630.30">
    <property type="match status" value="1"/>
</dbReference>
<dbReference type="Pfam" id="PF00583">
    <property type="entry name" value="Acetyltransf_1"/>
    <property type="match status" value="1"/>
</dbReference>
<dbReference type="PANTHER" id="PTHR43877">
    <property type="entry name" value="AMINOALKYLPHOSPHONATE N-ACETYLTRANSFERASE-RELATED-RELATED"/>
    <property type="match status" value="1"/>
</dbReference>
<dbReference type="Proteomes" id="UP001217500">
    <property type="component" value="Chromosome"/>
</dbReference>
<dbReference type="PANTHER" id="PTHR43877:SF2">
    <property type="entry name" value="AMINOALKYLPHOSPHONATE N-ACETYLTRANSFERASE-RELATED"/>
    <property type="match status" value="1"/>
</dbReference>
<organism evidence="4 5">
    <name type="scientific">Gimibacter soli</name>
    <dbReference type="NCBI Taxonomy" id="3024400"/>
    <lineage>
        <taxon>Bacteria</taxon>
        <taxon>Pseudomonadati</taxon>
        <taxon>Pseudomonadota</taxon>
        <taxon>Alphaproteobacteria</taxon>
        <taxon>Kordiimonadales</taxon>
        <taxon>Temperatibacteraceae</taxon>
        <taxon>Gimibacter</taxon>
    </lineage>
</organism>
<evidence type="ECO:0000313" key="4">
    <source>
        <dbReference type="EMBL" id="WCL55759.1"/>
    </source>
</evidence>
<dbReference type="AlphaFoldDB" id="A0AAE9XT11"/>
<dbReference type="PROSITE" id="PS51186">
    <property type="entry name" value="GNAT"/>
    <property type="match status" value="1"/>
</dbReference>
<dbReference type="CDD" id="cd04301">
    <property type="entry name" value="NAT_SF"/>
    <property type="match status" value="1"/>
</dbReference>
<dbReference type="RefSeq" id="WP_289505616.1">
    <property type="nucleotide sequence ID" value="NZ_CP116805.1"/>
</dbReference>
<evidence type="ECO:0000256" key="1">
    <source>
        <dbReference type="ARBA" id="ARBA00022679"/>
    </source>
</evidence>
<accession>A0AAE9XT11</accession>